<proteinExistence type="predicted"/>
<dbReference type="PANTHER" id="PTHR13789:SF318">
    <property type="entry name" value="GERANYLGERANYL DIPHOSPHATE REDUCTASE"/>
    <property type="match status" value="1"/>
</dbReference>
<protein>
    <submittedName>
        <fullName evidence="8">2-polyprenyl-6-methoxyphenol hydroxylase</fullName>
    </submittedName>
</protein>
<comment type="cofactor">
    <cofactor evidence="1">
        <name>FAD</name>
        <dbReference type="ChEBI" id="CHEBI:57692"/>
    </cofactor>
</comment>
<evidence type="ECO:0000256" key="3">
    <source>
        <dbReference type="ARBA" id="ARBA00022827"/>
    </source>
</evidence>
<dbReference type="InterPro" id="IPR002938">
    <property type="entry name" value="FAD-bd"/>
</dbReference>
<evidence type="ECO:0000256" key="2">
    <source>
        <dbReference type="ARBA" id="ARBA00022630"/>
    </source>
</evidence>
<evidence type="ECO:0000256" key="4">
    <source>
        <dbReference type="ARBA" id="ARBA00023002"/>
    </source>
</evidence>
<evidence type="ECO:0000256" key="5">
    <source>
        <dbReference type="ARBA" id="ARBA00023033"/>
    </source>
</evidence>
<evidence type="ECO:0000313" key="9">
    <source>
        <dbReference type="Proteomes" id="UP000429644"/>
    </source>
</evidence>
<dbReference type="InterPro" id="IPR036188">
    <property type="entry name" value="FAD/NAD-bd_sf"/>
</dbReference>
<feature type="compositionally biased region" description="Polar residues" evidence="6">
    <location>
        <begin position="423"/>
        <end position="432"/>
    </location>
</feature>
<dbReference type="PRINTS" id="PR00420">
    <property type="entry name" value="RNGMNOXGNASE"/>
</dbReference>
<comment type="caution">
    <text evidence="8">The sequence shown here is derived from an EMBL/GenBank/DDBJ whole genome shotgun (WGS) entry which is preliminary data.</text>
</comment>
<keyword evidence="4" id="KW-0560">Oxidoreductase</keyword>
<evidence type="ECO:0000256" key="6">
    <source>
        <dbReference type="SAM" id="MobiDB-lite"/>
    </source>
</evidence>
<feature type="region of interest" description="Disordered" evidence="6">
    <location>
        <begin position="408"/>
        <end position="432"/>
    </location>
</feature>
<dbReference type="Pfam" id="PF01494">
    <property type="entry name" value="FAD_binding_3"/>
    <property type="match status" value="1"/>
</dbReference>
<evidence type="ECO:0000256" key="1">
    <source>
        <dbReference type="ARBA" id="ARBA00001974"/>
    </source>
</evidence>
<feature type="compositionally biased region" description="Low complexity" evidence="6">
    <location>
        <begin position="408"/>
        <end position="422"/>
    </location>
</feature>
<keyword evidence="9" id="KW-1185">Reference proteome</keyword>
<sequence length="432" mass="46857">MSTDQVIMAGGGIGGLGAALMLARRGVKVRVLERAPEFGEVGAGLQLAPNITRMLKEVGVFEKIAPVSVFPKRLVFMNAKTGEQLTTLDLADAERRYGAPYVVLHRSDLLNALLEAAQAEENITLHTHSMVEGIEDRGDRVVVRTAAGEEYTGELLLGADGLHSRVRKEIVHDEPINSGYVAYRGAVPVEDVDRRMAMDEVVVWMGPGMHLVQYPVRAGKLYNQVAVFRSQEFLEGKEDWGTPEELDRTYAGMCESVRVAIPSLQRNARWAMFDREPAATWTKGRVSLLGDAAHAMLQYLAQGAGQSLLDGAALARALPVLGEGAWSSEALADALQTYEDERVAFAGTVQSTARTWGDIWHVDGYVPMILRDEVFRSRDVYDYSFVDWLYGPVQDAVAAQPAADGAAQPVGAAPVVPSAAPAESTTRTPAHA</sequence>
<keyword evidence="5" id="KW-0503">Monooxygenase</keyword>
<dbReference type="GO" id="GO:0004497">
    <property type="term" value="F:monooxygenase activity"/>
    <property type="evidence" value="ECO:0007669"/>
    <property type="project" value="UniProtKB-KW"/>
</dbReference>
<dbReference type="PANTHER" id="PTHR13789">
    <property type="entry name" value="MONOOXYGENASE"/>
    <property type="match status" value="1"/>
</dbReference>
<keyword evidence="2" id="KW-0285">Flavoprotein</keyword>
<dbReference type="AlphaFoldDB" id="A0A7J9UYP3"/>
<accession>A0A7J9UYP3</accession>
<keyword evidence="3" id="KW-0274">FAD</keyword>
<dbReference type="InterPro" id="IPR050493">
    <property type="entry name" value="FAD-dep_Monooxygenase_BioMet"/>
</dbReference>
<dbReference type="EMBL" id="WHPD01002982">
    <property type="protein sequence ID" value="MPV89749.1"/>
    <property type="molecule type" value="Genomic_DNA"/>
</dbReference>
<dbReference type="Proteomes" id="UP000429644">
    <property type="component" value="Unassembled WGS sequence"/>
</dbReference>
<organism evidence="8 9">
    <name type="scientific">Georgenia ruanii</name>
    <dbReference type="NCBI Taxonomy" id="348442"/>
    <lineage>
        <taxon>Bacteria</taxon>
        <taxon>Bacillati</taxon>
        <taxon>Actinomycetota</taxon>
        <taxon>Actinomycetes</taxon>
        <taxon>Micrococcales</taxon>
        <taxon>Bogoriellaceae</taxon>
        <taxon>Georgenia</taxon>
    </lineage>
</organism>
<dbReference type="RefSeq" id="WP_152232502.1">
    <property type="nucleotide sequence ID" value="NZ_BAAAOT010000034.1"/>
</dbReference>
<dbReference type="SUPFAM" id="SSF54373">
    <property type="entry name" value="FAD-linked reductases, C-terminal domain"/>
    <property type="match status" value="1"/>
</dbReference>
<feature type="domain" description="FAD-binding" evidence="7">
    <location>
        <begin position="5"/>
        <end position="349"/>
    </location>
</feature>
<dbReference type="GO" id="GO:0071949">
    <property type="term" value="F:FAD binding"/>
    <property type="evidence" value="ECO:0007669"/>
    <property type="project" value="InterPro"/>
</dbReference>
<dbReference type="SUPFAM" id="SSF51905">
    <property type="entry name" value="FAD/NAD(P)-binding domain"/>
    <property type="match status" value="1"/>
</dbReference>
<name>A0A7J9UYP3_9MICO</name>
<dbReference type="OrthoDB" id="3356051at2"/>
<reference evidence="8 9" key="1">
    <citation type="submission" date="2019-10" db="EMBL/GenBank/DDBJ databases">
        <title>Georgenia wutianyii sp. nov. and Georgenia yuyongxinii sp. nov. isolated from plateau pika (Ochotona curzoniae) in the Qinghai-Tibet plateau of China.</title>
        <authorList>
            <person name="Tian Z."/>
        </authorList>
    </citation>
    <scope>NUCLEOTIDE SEQUENCE [LARGE SCALE GENOMIC DNA]</scope>
    <source>
        <strain evidence="8 9">JCM 15130</strain>
    </source>
</reference>
<evidence type="ECO:0000313" key="8">
    <source>
        <dbReference type="EMBL" id="MPV89749.1"/>
    </source>
</evidence>
<evidence type="ECO:0000259" key="7">
    <source>
        <dbReference type="Pfam" id="PF01494"/>
    </source>
</evidence>
<dbReference type="Gene3D" id="3.50.50.60">
    <property type="entry name" value="FAD/NAD(P)-binding domain"/>
    <property type="match status" value="1"/>
</dbReference>
<gene>
    <name evidence="8" type="ORF">GB882_13820</name>
</gene>